<dbReference type="InterPro" id="IPR029024">
    <property type="entry name" value="TerB-like"/>
</dbReference>
<sequence length="288" mass="29225">MVDAQKLLDQFLGTGRGYETGARPGQPGAGGGSMQDTLARTLGGALGGTGARSGGGIGDLIGGVLSGSRGGSAGSFGGGIAGKAIGGAIAGGLATKLLGGKRGRKLGGSALKLGGLALVAGLGYKAWANYQAQQQAAGGAAPAQADAARVPPGEIPRVAGTRFHPEDDTEAERRARLLLSAMIAAAKADGYIDRAEEEAIFGRIDDLDLDAEDKGLLMDEMRRPLSIDQIVAEAGDRETAIEVYTASVLVVDADHPAERAYLDLLAARLDLPPELVAEIRRATDDAQA</sequence>
<reference evidence="3" key="1">
    <citation type="submission" date="2018-09" db="EMBL/GenBank/DDBJ databases">
        <authorList>
            <person name="Tuo L."/>
        </authorList>
    </citation>
    <scope>NUCLEOTIDE SEQUENCE [LARGE SCALE GENOMIC DNA]</scope>
    <source>
        <strain evidence="3">M2BS4Y-1</strain>
    </source>
</reference>
<protein>
    <submittedName>
        <fullName evidence="2">Tellurite resistance TerB family protein</fullName>
    </submittedName>
</protein>
<dbReference type="OrthoDB" id="5459344at2"/>
<accession>A0A3A1WJ32</accession>
<gene>
    <name evidence="2" type="ORF">D3218_11525</name>
</gene>
<dbReference type="RefSeq" id="WP_119540215.1">
    <property type="nucleotide sequence ID" value="NZ_QYRN01000005.1"/>
</dbReference>
<dbReference type="SUPFAM" id="SSF158682">
    <property type="entry name" value="TerB-like"/>
    <property type="match status" value="1"/>
</dbReference>
<dbReference type="Proteomes" id="UP000265750">
    <property type="component" value="Unassembled WGS sequence"/>
</dbReference>
<dbReference type="CDD" id="cd07178">
    <property type="entry name" value="terB_like_YebE"/>
    <property type="match status" value="1"/>
</dbReference>
<evidence type="ECO:0000313" key="3">
    <source>
        <dbReference type="Proteomes" id="UP000265750"/>
    </source>
</evidence>
<dbReference type="AlphaFoldDB" id="A0A3A1WJ32"/>
<name>A0A3A1WJ32_9HYPH</name>
<dbReference type="Gene3D" id="1.10.3680.10">
    <property type="entry name" value="TerB-like"/>
    <property type="match status" value="1"/>
</dbReference>
<feature type="region of interest" description="Disordered" evidence="1">
    <location>
        <begin position="15"/>
        <end position="34"/>
    </location>
</feature>
<evidence type="ECO:0000256" key="1">
    <source>
        <dbReference type="SAM" id="MobiDB-lite"/>
    </source>
</evidence>
<evidence type="ECO:0000313" key="2">
    <source>
        <dbReference type="EMBL" id="RIY01013.1"/>
    </source>
</evidence>
<proteinExistence type="predicted"/>
<comment type="caution">
    <text evidence="2">The sequence shown here is derived from an EMBL/GenBank/DDBJ whole genome shotgun (WGS) entry which is preliminary data.</text>
</comment>
<dbReference type="EMBL" id="QYRN01000005">
    <property type="protein sequence ID" value="RIY01013.1"/>
    <property type="molecule type" value="Genomic_DNA"/>
</dbReference>
<organism evidence="2 3">
    <name type="scientific">Aureimonas flava</name>
    <dbReference type="NCBI Taxonomy" id="2320271"/>
    <lineage>
        <taxon>Bacteria</taxon>
        <taxon>Pseudomonadati</taxon>
        <taxon>Pseudomonadota</taxon>
        <taxon>Alphaproteobacteria</taxon>
        <taxon>Hyphomicrobiales</taxon>
        <taxon>Aurantimonadaceae</taxon>
        <taxon>Aureimonas</taxon>
    </lineage>
</organism>
<keyword evidence="3" id="KW-1185">Reference proteome</keyword>
<dbReference type="InterPro" id="IPR007486">
    <property type="entry name" value="YebE"/>
</dbReference>
<dbReference type="Pfam" id="PF04391">
    <property type="entry name" value="DUF533"/>
    <property type="match status" value="1"/>
</dbReference>